<dbReference type="PANTHER" id="PTHR33202">
    <property type="entry name" value="ZINC UPTAKE REGULATION PROTEIN"/>
    <property type="match status" value="1"/>
</dbReference>
<dbReference type="Proteomes" id="UP000268844">
    <property type="component" value="Unassembled WGS sequence"/>
</dbReference>
<gene>
    <name evidence="12" type="primary">perR_2</name>
    <name evidence="11" type="synonym">fur</name>
    <name evidence="12" type="ORF">DEVEQU_00966</name>
</gene>
<keyword evidence="8 11" id="KW-0805">Transcription regulation</keyword>
<keyword evidence="13" id="KW-1185">Reference proteome</keyword>
<dbReference type="GO" id="GO:0045892">
    <property type="term" value="P:negative regulation of DNA-templated transcription"/>
    <property type="evidence" value="ECO:0007669"/>
    <property type="project" value="TreeGrafter"/>
</dbReference>
<evidence type="ECO:0000256" key="10">
    <source>
        <dbReference type="ARBA" id="ARBA00023163"/>
    </source>
</evidence>
<keyword evidence="5 11" id="KW-0678">Repressor</keyword>
<dbReference type="Gene3D" id="1.10.10.10">
    <property type="entry name" value="Winged helix-like DNA-binding domain superfamily/Winged helix DNA-binding domain"/>
    <property type="match status" value="1"/>
</dbReference>
<evidence type="ECO:0000256" key="6">
    <source>
        <dbReference type="ARBA" id="ARBA00022723"/>
    </source>
</evidence>
<dbReference type="EMBL" id="UZWD01000015">
    <property type="protein sequence ID" value="VDS03837.1"/>
    <property type="molecule type" value="Genomic_DNA"/>
</dbReference>
<reference evidence="12 13" key="1">
    <citation type="submission" date="2018-12" db="EMBL/GenBank/DDBJ databases">
        <authorList>
            <person name="Criscuolo A."/>
        </authorList>
    </citation>
    <scope>NUCLEOTIDE SEQUENCE [LARGE SCALE GENOMIC DNA]</scope>
    <source>
        <strain evidence="12">ACIP1116281</strain>
    </source>
</reference>
<evidence type="ECO:0000313" key="13">
    <source>
        <dbReference type="Proteomes" id="UP000268844"/>
    </source>
</evidence>
<evidence type="ECO:0000256" key="9">
    <source>
        <dbReference type="ARBA" id="ARBA00023125"/>
    </source>
</evidence>
<dbReference type="InterPro" id="IPR036390">
    <property type="entry name" value="WH_DNA-bd_sf"/>
</dbReference>
<evidence type="ECO:0000256" key="2">
    <source>
        <dbReference type="ARBA" id="ARBA00007957"/>
    </source>
</evidence>
<dbReference type="FunFam" id="1.10.10.10:FF:000007">
    <property type="entry name" value="Ferric uptake regulation protein"/>
    <property type="match status" value="1"/>
</dbReference>
<comment type="subunit">
    <text evidence="11">Homodimer.</text>
</comment>
<keyword evidence="10 11" id="KW-0804">Transcription</keyword>
<dbReference type="InterPro" id="IPR002481">
    <property type="entry name" value="FUR"/>
</dbReference>
<dbReference type="GO" id="GO:0003700">
    <property type="term" value="F:DNA-binding transcription factor activity"/>
    <property type="evidence" value="ECO:0007669"/>
    <property type="project" value="UniProtKB-UniRule"/>
</dbReference>
<sequence>MHSDISSSSQSSAPALEPTECSRRACLTAILRMAGMRPTRQRLDLADRLIGRDRHVTAEELYVETAAAGHELSLATVYNTLRQFQSSGLVRELAFEGMRSVFDTDTSRHHHFYLTEESRIIDIPAHTLAVTDLPGIPEGYEVNRVEVVVRLRRKEH</sequence>
<keyword evidence="9 11" id="KW-0238">DNA-binding</keyword>
<evidence type="ECO:0000256" key="3">
    <source>
        <dbReference type="ARBA" id="ARBA00020910"/>
    </source>
</evidence>
<comment type="subcellular location">
    <subcellularLocation>
        <location evidence="1 11">Cytoplasm</location>
    </subcellularLocation>
</comment>
<dbReference type="GO" id="GO:0000976">
    <property type="term" value="F:transcription cis-regulatory region binding"/>
    <property type="evidence" value="ECO:0007669"/>
    <property type="project" value="TreeGrafter"/>
</dbReference>
<dbReference type="InterPro" id="IPR036388">
    <property type="entry name" value="WH-like_DNA-bd_sf"/>
</dbReference>
<evidence type="ECO:0000313" key="12">
    <source>
        <dbReference type="EMBL" id="VDS03837.1"/>
    </source>
</evidence>
<keyword evidence="11" id="KW-0408">Iron</keyword>
<evidence type="ECO:0000256" key="11">
    <source>
        <dbReference type="RuleBase" id="RU364037"/>
    </source>
</evidence>
<dbReference type="NCBIfam" id="NF045678">
    <property type="entry name" value="TransRegIrrA"/>
    <property type="match status" value="1"/>
</dbReference>
<accession>A0A3S4CAK8</accession>
<evidence type="ECO:0000256" key="4">
    <source>
        <dbReference type="ARBA" id="ARBA00022490"/>
    </source>
</evidence>
<evidence type="ECO:0000256" key="5">
    <source>
        <dbReference type="ARBA" id="ARBA00022491"/>
    </source>
</evidence>
<proteinExistence type="inferred from homology"/>
<dbReference type="GO" id="GO:1900376">
    <property type="term" value="P:regulation of secondary metabolite biosynthetic process"/>
    <property type="evidence" value="ECO:0007669"/>
    <property type="project" value="TreeGrafter"/>
</dbReference>
<keyword evidence="7 11" id="KW-0862">Zinc</keyword>
<dbReference type="RefSeq" id="WP_126149435.1">
    <property type="nucleotide sequence ID" value="NZ_JBHTMH010000001.1"/>
</dbReference>
<evidence type="ECO:0000256" key="7">
    <source>
        <dbReference type="ARBA" id="ARBA00022833"/>
    </source>
</evidence>
<dbReference type="GO" id="GO:0005737">
    <property type="term" value="C:cytoplasm"/>
    <property type="evidence" value="ECO:0007669"/>
    <property type="project" value="UniProtKB-SubCell"/>
</dbReference>
<name>A0A3S4CAK8_9HYPH</name>
<protein>
    <recommendedName>
        <fullName evidence="3 11">Ferric uptake regulation protein</fullName>
    </recommendedName>
</protein>
<dbReference type="CDD" id="cd07153">
    <property type="entry name" value="Fur_like"/>
    <property type="match status" value="1"/>
</dbReference>
<dbReference type="GO" id="GO:0008270">
    <property type="term" value="F:zinc ion binding"/>
    <property type="evidence" value="ECO:0007669"/>
    <property type="project" value="TreeGrafter"/>
</dbReference>
<keyword evidence="4 11" id="KW-0963">Cytoplasm</keyword>
<keyword evidence="6 11" id="KW-0479">Metal-binding</keyword>
<comment type="similarity">
    <text evidence="2 11">Belongs to the Fur family.</text>
</comment>
<organism evidence="12 13">
    <name type="scientific">Devosia equisanguinis</name>
    <dbReference type="NCBI Taxonomy" id="2490941"/>
    <lineage>
        <taxon>Bacteria</taxon>
        <taxon>Pseudomonadati</taxon>
        <taxon>Pseudomonadota</taxon>
        <taxon>Alphaproteobacteria</taxon>
        <taxon>Hyphomicrobiales</taxon>
        <taxon>Devosiaceae</taxon>
        <taxon>Devosia</taxon>
    </lineage>
</organism>
<dbReference type="Pfam" id="PF01475">
    <property type="entry name" value="FUR"/>
    <property type="match status" value="1"/>
</dbReference>
<evidence type="ECO:0000256" key="8">
    <source>
        <dbReference type="ARBA" id="ARBA00023015"/>
    </source>
</evidence>
<dbReference type="PANTHER" id="PTHR33202:SF7">
    <property type="entry name" value="FERRIC UPTAKE REGULATION PROTEIN"/>
    <property type="match status" value="1"/>
</dbReference>
<dbReference type="SUPFAM" id="SSF46785">
    <property type="entry name" value="Winged helix' DNA-binding domain"/>
    <property type="match status" value="1"/>
</dbReference>
<dbReference type="AlphaFoldDB" id="A0A3S4CAK8"/>
<dbReference type="OrthoDB" id="9800477at2"/>
<evidence type="ECO:0000256" key="1">
    <source>
        <dbReference type="ARBA" id="ARBA00004496"/>
    </source>
</evidence>